<dbReference type="GO" id="GO:0071555">
    <property type="term" value="P:cell wall organization"/>
    <property type="evidence" value="ECO:0007669"/>
    <property type="project" value="UniProtKB-KW"/>
</dbReference>
<comment type="subcellular location">
    <subcellularLocation>
        <location evidence="7">Cell inner membrane</location>
        <topology evidence="7">Single-pass membrane protein</topology>
    </subcellularLocation>
</comment>
<evidence type="ECO:0000256" key="7">
    <source>
        <dbReference type="HAMAP-Rule" id="MF_02065"/>
    </source>
</evidence>
<dbReference type="Gene3D" id="3.30.160.60">
    <property type="entry name" value="Classic Zinc Finger"/>
    <property type="match status" value="1"/>
</dbReference>
<keyword evidence="5 7" id="KW-0456">Lyase</keyword>
<organism evidence="8">
    <name type="scientific">Candidatus Kentrum sp. SD</name>
    <dbReference type="NCBI Taxonomy" id="2126332"/>
    <lineage>
        <taxon>Bacteria</taxon>
        <taxon>Pseudomonadati</taxon>
        <taxon>Pseudomonadota</taxon>
        <taxon>Gammaproteobacteria</taxon>
        <taxon>Candidatus Kentrum</taxon>
    </lineage>
</organism>
<dbReference type="PANTHER" id="PTHR30518:SF2">
    <property type="entry name" value="ENDOLYTIC MUREIN TRANSGLYCOSYLASE"/>
    <property type="match status" value="1"/>
</dbReference>
<dbReference type="NCBIfam" id="TIGR00247">
    <property type="entry name" value="endolytic transglycosylase MltG"/>
    <property type="match status" value="1"/>
</dbReference>
<dbReference type="CDD" id="cd08010">
    <property type="entry name" value="MltG_like"/>
    <property type="match status" value="1"/>
</dbReference>
<dbReference type="GO" id="GO:0005886">
    <property type="term" value="C:plasma membrane"/>
    <property type="evidence" value="ECO:0007669"/>
    <property type="project" value="UniProtKB-SubCell"/>
</dbReference>
<evidence type="ECO:0000256" key="3">
    <source>
        <dbReference type="ARBA" id="ARBA00022989"/>
    </source>
</evidence>
<dbReference type="PANTHER" id="PTHR30518">
    <property type="entry name" value="ENDOLYTIC MUREIN TRANSGLYCOSYLASE"/>
    <property type="match status" value="1"/>
</dbReference>
<evidence type="ECO:0000256" key="6">
    <source>
        <dbReference type="ARBA" id="ARBA00023316"/>
    </source>
</evidence>
<dbReference type="GO" id="GO:0009252">
    <property type="term" value="P:peptidoglycan biosynthetic process"/>
    <property type="evidence" value="ECO:0007669"/>
    <property type="project" value="UniProtKB-UniRule"/>
</dbReference>
<keyword evidence="2 7" id="KW-0812">Transmembrane</keyword>
<feature type="site" description="Important for catalytic activity" evidence="7">
    <location>
        <position position="248"/>
    </location>
</feature>
<evidence type="ECO:0000256" key="2">
    <source>
        <dbReference type="ARBA" id="ARBA00022692"/>
    </source>
</evidence>
<accession>A0A451BN18</accession>
<dbReference type="EC" id="4.2.2.29" evidence="7"/>
<comment type="function">
    <text evidence="7">Functions as a peptidoglycan terminase that cleaves nascent peptidoglycan strands endolytically to terminate their elongation.</text>
</comment>
<keyword evidence="7" id="KW-0997">Cell inner membrane</keyword>
<evidence type="ECO:0000256" key="1">
    <source>
        <dbReference type="ARBA" id="ARBA00022475"/>
    </source>
</evidence>
<dbReference type="Gene3D" id="3.30.1490.480">
    <property type="entry name" value="Endolytic murein transglycosylase"/>
    <property type="match status" value="1"/>
</dbReference>
<dbReference type="Pfam" id="PF02618">
    <property type="entry name" value="YceG"/>
    <property type="match status" value="1"/>
</dbReference>
<protein>
    <recommendedName>
        <fullName evidence="7">Endolytic murein transglycosylase</fullName>
        <ecNumber evidence="7">4.2.2.29</ecNumber>
    </recommendedName>
    <alternativeName>
        <fullName evidence="7">Peptidoglycan lytic transglycosylase</fullName>
    </alternativeName>
    <alternativeName>
        <fullName evidence="7">Peptidoglycan polymerization terminase</fullName>
    </alternativeName>
</protein>
<comment type="similarity">
    <text evidence="7">Belongs to the transglycosylase MltG family.</text>
</comment>
<dbReference type="GO" id="GO:0008932">
    <property type="term" value="F:lytic endotransglycosylase activity"/>
    <property type="evidence" value="ECO:0007669"/>
    <property type="project" value="UniProtKB-UniRule"/>
</dbReference>
<name>A0A451BN18_9GAMM</name>
<gene>
    <name evidence="7" type="primary">mltG</name>
    <name evidence="8" type="ORF">BECKSD772D_GA0070982_10617</name>
</gene>
<feature type="transmembrane region" description="Helical" evidence="7">
    <location>
        <begin position="32"/>
        <end position="52"/>
    </location>
</feature>
<proteinExistence type="inferred from homology"/>
<comment type="catalytic activity">
    <reaction evidence="7">
        <text>a peptidoglycan chain = a peptidoglycan chain with N-acetyl-1,6-anhydromuramyl-[peptide] at the reducing end + a peptidoglycan chain with N-acetylglucosamine at the non-reducing end.</text>
        <dbReference type="EC" id="4.2.2.29"/>
    </reaction>
</comment>
<evidence type="ECO:0000313" key="8">
    <source>
        <dbReference type="EMBL" id="VFK79709.1"/>
    </source>
</evidence>
<keyword evidence="1 7" id="KW-1003">Cell membrane</keyword>
<keyword evidence="6 7" id="KW-0961">Cell wall biogenesis/degradation</keyword>
<keyword evidence="4 7" id="KW-0472">Membrane</keyword>
<dbReference type="HAMAP" id="MF_02065">
    <property type="entry name" value="MltG"/>
    <property type="match status" value="1"/>
</dbReference>
<keyword evidence="3 7" id="KW-1133">Transmembrane helix</keyword>
<sequence length="365" mass="41426">MQYKLIEGLLKKIWGRWLDRRGVDSSLRRRQWFFIGFGILLLIAGLFGWLLMEKHARVLQTPLRIGNAPILLVVKPGMNLQSIAIELSDRDVFSHSTHLVWESIRQGIAGQIKIGEYQLEPGLTPRGLLDKLIEGTVLQRTLTIIEGWSFKELLYAIRTNKYLTHTLEEGLANDVIMERIGLPGIHPEGRFYPDTYHFPLGTLDIAFLERAYFTMEQKLAEAWAQRAKKLPYKNSLEALTLASIVEKETGNSGERARIAGVFVNRMQLGMRLQSDPTVIYGMGASFNGNIRRSDLRKPTLYNTYTEDGLPPTPIAMPGSAAIHAALHPIMGKDLFFVSKGDGSHYFSSTFEEHKRAVTRYQLQRK</sequence>
<evidence type="ECO:0000256" key="4">
    <source>
        <dbReference type="ARBA" id="ARBA00023136"/>
    </source>
</evidence>
<dbReference type="InterPro" id="IPR003770">
    <property type="entry name" value="MLTG-like"/>
</dbReference>
<dbReference type="EMBL" id="CAADHB010000061">
    <property type="protein sequence ID" value="VFK79709.1"/>
    <property type="molecule type" value="Genomic_DNA"/>
</dbReference>
<reference evidence="8" key="1">
    <citation type="submission" date="2019-02" db="EMBL/GenBank/DDBJ databases">
        <authorList>
            <person name="Gruber-Vodicka R. H."/>
            <person name="Seah K. B. B."/>
        </authorList>
    </citation>
    <scope>NUCLEOTIDE SEQUENCE</scope>
    <source>
        <strain evidence="8">BECK_S127</strain>
    </source>
</reference>
<dbReference type="AlphaFoldDB" id="A0A451BN18"/>
<evidence type="ECO:0000256" key="5">
    <source>
        <dbReference type="ARBA" id="ARBA00023239"/>
    </source>
</evidence>